<keyword evidence="5 11" id="KW-0408">Iron</keyword>
<dbReference type="GO" id="GO:0005737">
    <property type="term" value="C:cytoplasm"/>
    <property type="evidence" value="ECO:0007669"/>
    <property type="project" value="UniProtKB-SubCell"/>
</dbReference>
<evidence type="ECO:0000256" key="8">
    <source>
        <dbReference type="ARBA" id="ARBA00023125"/>
    </source>
</evidence>
<keyword evidence="4 11" id="KW-0479">Metal-binding</keyword>
<comment type="function">
    <text evidence="11">Acts as a transcriptional regulator. Probably redox-responsive. The apo- but not holo-form probably binds DNA.</text>
</comment>
<keyword evidence="11" id="KW-0963">Cytoplasm</keyword>
<comment type="cofactor">
    <cofactor evidence="11">
        <name>[4Fe-4S] cluster</name>
        <dbReference type="ChEBI" id="CHEBI:49883"/>
    </cofactor>
    <text evidence="11">Binds 1 [4Fe-4S] cluster per subunit. Following nitrosylation of the [4Fe-4S] cluster binds 1 [4Fe-8(NO)] cluster per subunit.</text>
</comment>
<comment type="PTM">
    <text evidence="11">Upon Fe-S cluster removal intramolecular disulfide bonds are formed.</text>
</comment>
<dbReference type="EMBL" id="MF600313">
    <property type="protein sequence ID" value="AVN58326.1"/>
    <property type="molecule type" value="Genomic_DNA"/>
</dbReference>
<dbReference type="GO" id="GO:0045454">
    <property type="term" value="P:cell redox homeostasis"/>
    <property type="evidence" value="ECO:0007669"/>
    <property type="project" value="TreeGrafter"/>
</dbReference>
<evidence type="ECO:0000256" key="6">
    <source>
        <dbReference type="ARBA" id="ARBA00023014"/>
    </source>
</evidence>
<name>A0A343VR02_9MYCO</name>
<dbReference type="GO" id="GO:0047134">
    <property type="term" value="F:protein-disulfide reductase [NAD(P)H] activity"/>
    <property type="evidence" value="ECO:0007669"/>
    <property type="project" value="TreeGrafter"/>
</dbReference>
<evidence type="ECO:0000259" key="12">
    <source>
        <dbReference type="PROSITE" id="PS51674"/>
    </source>
</evidence>
<dbReference type="PANTHER" id="PTHR38839">
    <property type="entry name" value="TRANSCRIPTIONAL REGULATOR WHID-RELATED"/>
    <property type="match status" value="1"/>
</dbReference>
<protein>
    <recommendedName>
        <fullName evidence="11">Transcriptional regulator WhiB</fullName>
    </recommendedName>
</protein>
<organism evidence="13">
    <name type="scientific">Mycolicibacterium sp. CBMA 213</name>
    <dbReference type="NCBI Taxonomy" id="1968788"/>
    <lineage>
        <taxon>Bacteria</taxon>
        <taxon>Bacillati</taxon>
        <taxon>Actinomycetota</taxon>
        <taxon>Actinomycetes</taxon>
        <taxon>Mycobacteriales</taxon>
        <taxon>Mycobacteriaceae</taxon>
        <taxon>Mycolicibacterium</taxon>
    </lineage>
</organism>
<keyword evidence="3 11" id="KW-0004">4Fe-4S</keyword>
<keyword evidence="9 11" id="KW-1015">Disulfide bond</keyword>
<evidence type="ECO:0000256" key="7">
    <source>
        <dbReference type="ARBA" id="ARBA00023015"/>
    </source>
</evidence>
<evidence type="ECO:0000256" key="11">
    <source>
        <dbReference type="HAMAP-Rule" id="MF_01479"/>
    </source>
</evidence>
<dbReference type="GO" id="GO:0051539">
    <property type="term" value="F:4 iron, 4 sulfur cluster binding"/>
    <property type="evidence" value="ECO:0007669"/>
    <property type="project" value="UniProtKB-UniRule"/>
</dbReference>
<evidence type="ECO:0000256" key="3">
    <source>
        <dbReference type="ARBA" id="ARBA00022485"/>
    </source>
</evidence>
<gene>
    <name evidence="13" type="primary">whiB1</name>
    <name evidence="11" type="synonym">whiB</name>
    <name evidence="13" type="ORF">B5P44_p00031</name>
</gene>
<dbReference type="Pfam" id="PF02467">
    <property type="entry name" value="Whib"/>
    <property type="match status" value="1"/>
</dbReference>
<keyword evidence="6 11" id="KW-0411">Iron-sulfur</keyword>
<dbReference type="InterPro" id="IPR003482">
    <property type="entry name" value="Whib"/>
</dbReference>
<proteinExistence type="inferred from homology"/>
<evidence type="ECO:0000256" key="5">
    <source>
        <dbReference type="ARBA" id="ARBA00023004"/>
    </source>
</evidence>
<geneLocation type="plasmid" evidence="13">
    <name>pCBMA213_1</name>
</geneLocation>
<feature type="binding site" evidence="11">
    <location>
        <position position="149"/>
    </location>
    <ligand>
        <name>[4Fe-4S] cluster</name>
        <dbReference type="ChEBI" id="CHEBI:49883"/>
    </ligand>
</feature>
<keyword evidence="10 11" id="KW-0804">Transcription</keyword>
<feature type="binding site" evidence="11">
    <location>
        <position position="152"/>
    </location>
    <ligand>
        <name>[4Fe-4S] cluster</name>
        <dbReference type="ChEBI" id="CHEBI:49883"/>
    </ligand>
</feature>
<evidence type="ECO:0000256" key="9">
    <source>
        <dbReference type="ARBA" id="ARBA00023157"/>
    </source>
</evidence>
<evidence type="ECO:0000256" key="4">
    <source>
        <dbReference type="ARBA" id="ARBA00022723"/>
    </source>
</evidence>
<dbReference type="HAMAP" id="MF_01479">
    <property type="entry name" value="WhiB"/>
    <property type="match status" value="1"/>
</dbReference>
<comment type="similarity">
    <text evidence="2 11">Belongs to the WhiB family.</text>
</comment>
<keyword evidence="13" id="KW-0614">Plasmid</keyword>
<dbReference type="AlphaFoldDB" id="A0A343VR02"/>
<dbReference type="GO" id="GO:0035731">
    <property type="term" value="F:dinitrosyl-iron complex binding"/>
    <property type="evidence" value="ECO:0007669"/>
    <property type="project" value="UniProtKB-UniRule"/>
</dbReference>
<evidence type="ECO:0000256" key="2">
    <source>
        <dbReference type="ARBA" id="ARBA00006597"/>
    </source>
</evidence>
<accession>A0A343VR02</accession>
<dbReference type="GO" id="GO:0003677">
    <property type="term" value="F:DNA binding"/>
    <property type="evidence" value="ECO:0007669"/>
    <property type="project" value="UniProtKB-UniRule"/>
</dbReference>
<comment type="subcellular location">
    <subcellularLocation>
        <location evidence="1 11">Cytoplasm</location>
    </subcellularLocation>
</comment>
<comment type="PTM">
    <text evidence="11">The Fe-S cluster can be nitrosylated by nitric oxide (NO).</text>
</comment>
<dbReference type="GO" id="GO:0046872">
    <property type="term" value="F:metal ion binding"/>
    <property type="evidence" value="ECO:0007669"/>
    <property type="project" value="UniProtKB-KW"/>
</dbReference>
<feature type="binding site" evidence="11">
    <location>
        <position position="121"/>
    </location>
    <ligand>
        <name>[4Fe-4S] cluster</name>
        <dbReference type="ChEBI" id="CHEBI:49883"/>
    </ligand>
</feature>
<keyword evidence="7 11" id="KW-0805">Transcription regulation</keyword>
<dbReference type="GO" id="GO:0045892">
    <property type="term" value="P:negative regulation of DNA-templated transcription"/>
    <property type="evidence" value="ECO:0007669"/>
    <property type="project" value="TreeGrafter"/>
</dbReference>
<feature type="domain" description="4Fe-4S Wbl-type" evidence="12">
    <location>
        <begin position="120"/>
        <end position="182"/>
    </location>
</feature>
<dbReference type="RefSeq" id="WP_202916015.1">
    <property type="nucleotide sequence ID" value="NZ_MF600313.1"/>
</dbReference>
<keyword evidence="8 11" id="KW-0238">DNA-binding</keyword>
<evidence type="ECO:0000256" key="10">
    <source>
        <dbReference type="ARBA" id="ARBA00023163"/>
    </source>
</evidence>
<dbReference type="InterPro" id="IPR034768">
    <property type="entry name" value="4FE4S_WBL"/>
</dbReference>
<sequence>MSIDYNDHRVSTQTMGELHHLRKSGASVTGPNAHHVVLVKGDIYFSAVPRHLKTRVLAALRAITVEIELGVNGMPIVDHLVAPQEIRDMIDKFELSASQDVLTALALAAADPNQWQHLGRCRETDPDMFYPEGSGQGGPVHSKDAKRICNGCPVMMQCRQWALDTDEEYGIWGGLSEAERKKIRRDRARVGQTPARRTVAPTRRAV</sequence>
<evidence type="ECO:0000313" key="13">
    <source>
        <dbReference type="EMBL" id="AVN58326.1"/>
    </source>
</evidence>
<dbReference type="PROSITE" id="PS51674">
    <property type="entry name" value="4FE4S_WBL"/>
    <property type="match status" value="1"/>
</dbReference>
<feature type="binding site" evidence="11">
    <location>
        <position position="158"/>
    </location>
    <ligand>
        <name>[4Fe-4S] cluster</name>
        <dbReference type="ChEBI" id="CHEBI:49883"/>
    </ligand>
</feature>
<evidence type="ECO:0000256" key="1">
    <source>
        <dbReference type="ARBA" id="ARBA00004496"/>
    </source>
</evidence>
<reference evidence="13" key="1">
    <citation type="journal article" date="2018" name="Front. Microbiol.">
        <title>Beyond the Limits: tRNA Array Units in Mycobacterium Genomes.</title>
        <authorList>
            <person name="Morgado S.M."/>
            <person name="Vicente A.C."/>
        </authorList>
    </citation>
    <scope>NUCLEOTIDE SEQUENCE</scope>
    <source>
        <strain evidence="13">CBMA 213</strain>
        <plasmid evidence="13">pCBMA213_1</plasmid>
    </source>
</reference>